<dbReference type="OrthoDB" id="1104620at2759"/>
<sequence length="769" mass="88473">MLSQVHGFKEAYKELIAYMDLEREEEEPDIDKVRKYHKPKLRISPELCTHRIILEDESSSSIEHQRRLNPNLKEVVKKEIMKLLKAGVIYPISDSAWVSPVHVVPKKGGITVIKNEHDELIPTRTITGHRMCVDYRKLNSSTRKDHYPLPFIDQMLERLANHQYYCFLDGYSGFFQIPIHPDDQEKTTFTCPYGTYAYRRMPFGLCNAPATFQRCMMSIFTDLIEEIMEVFMDDFSVYGSSFESCLGNLGRVLQRCEDKHLVLNWEKCHFMVRDGIVLGHRISERGIEVDKAKIEVMTNLQPPKTVKDIRSFLGHAGSTGEECHKAFTKIKDALVSAPVVQPPNWELPFEIMCDASDYAVGAVLGQRKDKKLHVIYYASRTLDEAQCKPGTKISSSNTPWFRHIANFLAAEYPPPNFFGYRKKKFLRDVRRYYWDEPYLYKKCSDGMFRRCIPEEEVEGILFACHSSSYAGTLPLTRQYPRSYKLDFGGQLLAVDYVSKWVEAIASPTNDAQVVIKMFKSIIFPRFGVPRIVISDGGSHFINRIFANLLKKHGVTHKVASPYHPQTSGQVEISNRELKSILQKTTGKTRKDWSAKLDDALWAYRTAFKTPLGTTPFHLVYGKACHLPVELEYKAAWAIKELNFNLKTAGERRLIQLNELDEIRHLAYENSKIYKERTKAFHDRKIIPKNFAPNDQVLLFNSRLKLFPGKLRSRWSGPFRIKEVRPYGAVVLWDPMGGDFTVNGQRLKPYLASTTIPQETTLALGDPPDP</sequence>
<dbReference type="SUPFAM" id="SSF53098">
    <property type="entry name" value="Ribonuclease H-like"/>
    <property type="match status" value="1"/>
</dbReference>
<evidence type="ECO:0000256" key="1">
    <source>
        <dbReference type="ARBA" id="ARBA00023268"/>
    </source>
</evidence>
<dbReference type="InterPro" id="IPR036397">
    <property type="entry name" value="RNaseH_sf"/>
</dbReference>
<dbReference type="Gene3D" id="3.30.70.270">
    <property type="match status" value="1"/>
</dbReference>
<keyword evidence="1" id="KW-0511">Multifunctional enzyme</keyword>
<dbReference type="PROSITE" id="PS50994">
    <property type="entry name" value="INTEGRASE"/>
    <property type="match status" value="1"/>
</dbReference>
<gene>
    <name evidence="3" type="ORF">MERR_LOCUS31335</name>
</gene>
<dbReference type="CDD" id="cd01647">
    <property type="entry name" value="RT_LTR"/>
    <property type="match status" value="1"/>
</dbReference>
<dbReference type="Gene3D" id="3.10.10.10">
    <property type="entry name" value="HIV Type 1 Reverse Transcriptase, subunit A, domain 1"/>
    <property type="match status" value="1"/>
</dbReference>
<dbReference type="PANTHER" id="PTHR37984:SF5">
    <property type="entry name" value="PROTEIN NYNRIN-LIKE"/>
    <property type="match status" value="1"/>
</dbReference>
<dbReference type="EMBL" id="CACVBM020001293">
    <property type="protein sequence ID" value="CAA7044100.1"/>
    <property type="molecule type" value="Genomic_DNA"/>
</dbReference>
<dbReference type="Pfam" id="PF00665">
    <property type="entry name" value="rve"/>
    <property type="match status" value="1"/>
</dbReference>
<feature type="domain" description="Integrase catalytic" evidence="2">
    <location>
        <begin position="470"/>
        <end position="623"/>
    </location>
</feature>
<dbReference type="InterPro" id="IPR050951">
    <property type="entry name" value="Retrovirus_Pol_polyprotein"/>
</dbReference>
<dbReference type="InterPro" id="IPR001584">
    <property type="entry name" value="Integrase_cat-core"/>
</dbReference>
<protein>
    <recommendedName>
        <fullName evidence="2">Integrase catalytic domain-containing protein</fullName>
    </recommendedName>
</protein>
<evidence type="ECO:0000259" key="2">
    <source>
        <dbReference type="PROSITE" id="PS50994"/>
    </source>
</evidence>
<dbReference type="InterPro" id="IPR043128">
    <property type="entry name" value="Rev_trsase/Diguanyl_cyclase"/>
</dbReference>
<dbReference type="PANTHER" id="PTHR37984">
    <property type="entry name" value="PROTEIN CBG26694"/>
    <property type="match status" value="1"/>
</dbReference>
<organism evidence="3 4">
    <name type="scientific">Microthlaspi erraticum</name>
    <dbReference type="NCBI Taxonomy" id="1685480"/>
    <lineage>
        <taxon>Eukaryota</taxon>
        <taxon>Viridiplantae</taxon>
        <taxon>Streptophyta</taxon>
        <taxon>Embryophyta</taxon>
        <taxon>Tracheophyta</taxon>
        <taxon>Spermatophyta</taxon>
        <taxon>Magnoliopsida</taxon>
        <taxon>eudicotyledons</taxon>
        <taxon>Gunneridae</taxon>
        <taxon>Pentapetalae</taxon>
        <taxon>rosids</taxon>
        <taxon>malvids</taxon>
        <taxon>Brassicales</taxon>
        <taxon>Brassicaceae</taxon>
        <taxon>Coluteocarpeae</taxon>
        <taxon>Microthlaspi</taxon>
    </lineage>
</organism>
<dbReference type="InterPro" id="IPR043502">
    <property type="entry name" value="DNA/RNA_pol_sf"/>
</dbReference>
<comment type="caution">
    <text evidence="3">The sequence shown here is derived from an EMBL/GenBank/DDBJ whole genome shotgun (WGS) entry which is preliminary data.</text>
</comment>
<dbReference type="SUPFAM" id="SSF56672">
    <property type="entry name" value="DNA/RNA polymerases"/>
    <property type="match status" value="1"/>
</dbReference>
<dbReference type="Proteomes" id="UP000467841">
    <property type="component" value="Unassembled WGS sequence"/>
</dbReference>
<evidence type="ECO:0000313" key="4">
    <source>
        <dbReference type="Proteomes" id="UP000467841"/>
    </source>
</evidence>
<dbReference type="InterPro" id="IPR012337">
    <property type="entry name" value="RNaseH-like_sf"/>
</dbReference>
<dbReference type="AlphaFoldDB" id="A0A6D2JXP4"/>
<name>A0A6D2JXP4_9BRAS</name>
<accession>A0A6D2JXP4</accession>
<dbReference type="GO" id="GO:0003824">
    <property type="term" value="F:catalytic activity"/>
    <property type="evidence" value="ECO:0007669"/>
    <property type="project" value="UniProtKB-KW"/>
</dbReference>
<dbReference type="InterPro" id="IPR000477">
    <property type="entry name" value="RT_dom"/>
</dbReference>
<dbReference type="Gene3D" id="3.30.420.10">
    <property type="entry name" value="Ribonuclease H-like superfamily/Ribonuclease H"/>
    <property type="match status" value="1"/>
</dbReference>
<dbReference type="Pfam" id="PF00078">
    <property type="entry name" value="RVT_1"/>
    <property type="match status" value="1"/>
</dbReference>
<keyword evidence="4" id="KW-1185">Reference proteome</keyword>
<evidence type="ECO:0000313" key="3">
    <source>
        <dbReference type="EMBL" id="CAA7044100.1"/>
    </source>
</evidence>
<dbReference type="InterPro" id="IPR041577">
    <property type="entry name" value="RT_RNaseH_2"/>
</dbReference>
<dbReference type="Pfam" id="PF17919">
    <property type="entry name" value="RT_RNaseH_2"/>
    <property type="match status" value="1"/>
</dbReference>
<reference evidence="3" key="1">
    <citation type="submission" date="2020-01" db="EMBL/GenBank/DDBJ databases">
        <authorList>
            <person name="Mishra B."/>
        </authorList>
    </citation>
    <scope>NUCLEOTIDE SEQUENCE [LARGE SCALE GENOMIC DNA]</scope>
</reference>
<proteinExistence type="predicted"/>
<dbReference type="GO" id="GO:0003676">
    <property type="term" value="F:nucleic acid binding"/>
    <property type="evidence" value="ECO:0007669"/>
    <property type="project" value="InterPro"/>
</dbReference>
<dbReference type="GO" id="GO:0015074">
    <property type="term" value="P:DNA integration"/>
    <property type="evidence" value="ECO:0007669"/>
    <property type="project" value="InterPro"/>
</dbReference>